<dbReference type="SUPFAM" id="SSF52540">
    <property type="entry name" value="P-loop containing nucleoside triphosphate hydrolases"/>
    <property type="match status" value="1"/>
</dbReference>
<dbReference type="PANTHER" id="PTHR37512">
    <property type="entry name" value="TRIFUNCTIONAL NAD BIOSYNTHESIS/REGULATOR PROTEIN NADR"/>
    <property type="match status" value="1"/>
</dbReference>
<sequence length="328" mass="38726">MKAFVFGKFYPFHLGHKALIDFALQNNDFVEVMVCTEQNEQLSGELRKSWIDESFSNNKRLKVIVFNYKEEDYANTSEASWEVSKQWSEVFKTYFPDFEKVVTSEPYGEMIAELMNIQHQLFDIKRLEHHISASEIRANIYKHWEFLPRAVQKYFSLKIVLLGTESTGKTTLTERLAKHYNCNFVLEAGRDIVDDSKDFEFNDLSRIYLEHYKRIKSSSLNNYLNIIDTDFHITESYSEFIFNKKLNIPNYIKAEQKANLYLYLSADAPYFQDGTRLNKSDRNALDIHHRKHLAKSNISFIEISGNWQERFEKSVQLIDQLILENSKI</sequence>
<dbReference type="InterPro" id="IPR027417">
    <property type="entry name" value="P-loop_NTPase"/>
</dbReference>
<keyword evidence="1" id="KW-0547">Nucleotide-binding</keyword>
<dbReference type="EMBL" id="FUYZ01000009">
    <property type="protein sequence ID" value="SKC02742.1"/>
    <property type="molecule type" value="Genomic_DNA"/>
</dbReference>
<dbReference type="InterPro" id="IPR013166">
    <property type="entry name" value="Citrate_lyase_ligase_C"/>
</dbReference>
<dbReference type="AlphaFoldDB" id="A0A1T5G320"/>
<evidence type="ECO:0000256" key="2">
    <source>
        <dbReference type="ARBA" id="ARBA00022840"/>
    </source>
</evidence>
<dbReference type="SUPFAM" id="SSF52374">
    <property type="entry name" value="Nucleotidylyl transferase"/>
    <property type="match status" value="1"/>
</dbReference>
<dbReference type="RefSeq" id="WP_221405229.1">
    <property type="nucleotide sequence ID" value="NZ_FUYZ01000009.1"/>
</dbReference>
<protein>
    <submittedName>
        <fullName evidence="5">HTH-type transcriptional regulator, transcriptional repressor of NAD biosynthesis genes</fullName>
    </submittedName>
</protein>
<dbReference type="NCBIfam" id="TIGR00125">
    <property type="entry name" value="cyt_tran_rel"/>
    <property type="match status" value="1"/>
</dbReference>
<keyword evidence="6" id="KW-1185">Reference proteome</keyword>
<dbReference type="GO" id="GO:0005524">
    <property type="term" value="F:ATP binding"/>
    <property type="evidence" value="ECO:0007669"/>
    <property type="project" value="UniProtKB-KW"/>
</dbReference>
<reference evidence="5 6" key="1">
    <citation type="submission" date="2017-02" db="EMBL/GenBank/DDBJ databases">
        <authorList>
            <person name="Peterson S.W."/>
        </authorList>
    </citation>
    <scope>NUCLEOTIDE SEQUENCE [LARGE SCALE GENOMIC DNA]</scope>
    <source>
        <strain evidence="5 6">DSM 22323</strain>
    </source>
</reference>
<gene>
    <name evidence="5" type="ORF">SAMN05660477_02537</name>
</gene>
<evidence type="ECO:0000259" key="3">
    <source>
        <dbReference type="Pfam" id="PF08218"/>
    </source>
</evidence>
<dbReference type="InterPro" id="IPR052735">
    <property type="entry name" value="NAD_biosynth-regulator"/>
</dbReference>
<dbReference type="Pfam" id="PF08218">
    <property type="entry name" value="Citrate_ly_lig"/>
    <property type="match status" value="1"/>
</dbReference>
<dbReference type="InterPro" id="IPR014729">
    <property type="entry name" value="Rossmann-like_a/b/a_fold"/>
</dbReference>
<dbReference type="PANTHER" id="PTHR37512:SF1">
    <property type="entry name" value="NADR_TTD14 AAA DOMAIN-CONTAINING PROTEIN"/>
    <property type="match status" value="1"/>
</dbReference>
<proteinExistence type="predicted"/>
<name>A0A1T5G320_9FLAO</name>
<dbReference type="InterPro" id="IPR004821">
    <property type="entry name" value="Cyt_trans-like"/>
</dbReference>
<keyword evidence="2" id="KW-0067">ATP-binding</keyword>
<dbReference type="GO" id="GO:0008771">
    <property type="term" value="F:[citrate (pro-3S)-lyase] ligase activity"/>
    <property type="evidence" value="ECO:0007669"/>
    <property type="project" value="InterPro"/>
</dbReference>
<dbReference type="Gene3D" id="3.40.50.300">
    <property type="entry name" value="P-loop containing nucleotide triphosphate hydrolases"/>
    <property type="match status" value="1"/>
</dbReference>
<dbReference type="Gene3D" id="3.40.50.620">
    <property type="entry name" value="HUPs"/>
    <property type="match status" value="1"/>
</dbReference>
<evidence type="ECO:0000259" key="4">
    <source>
        <dbReference type="Pfam" id="PF13521"/>
    </source>
</evidence>
<feature type="domain" description="Citrate lyase ligase C-terminal" evidence="3">
    <location>
        <begin position="10"/>
        <end position="63"/>
    </location>
</feature>
<dbReference type="STRING" id="619805.SAMN05660477_02537"/>
<dbReference type="InterPro" id="IPR038727">
    <property type="entry name" value="NadR/Ttd14_AAA_dom"/>
</dbReference>
<dbReference type="Proteomes" id="UP000191112">
    <property type="component" value="Unassembled WGS sequence"/>
</dbReference>
<evidence type="ECO:0000256" key="1">
    <source>
        <dbReference type="ARBA" id="ARBA00022741"/>
    </source>
</evidence>
<dbReference type="Pfam" id="PF13521">
    <property type="entry name" value="AAA_28"/>
    <property type="match status" value="1"/>
</dbReference>
<evidence type="ECO:0000313" key="6">
    <source>
        <dbReference type="Proteomes" id="UP000191112"/>
    </source>
</evidence>
<accession>A0A1T5G320</accession>
<feature type="domain" description="NadR/Ttd14 AAA" evidence="4">
    <location>
        <begin position="158"/>
        <end position="310"/>
    </location>
</feature>
<organism evidence="5 6">
    <name type="scientific">Soonwooa buanensis</name>
    <dbReference type="NCBI Taxonomy" id="619805"/>
    <lineage>
        <taxon>Bacteria</taxon>
        <taxon>Pseudomonadati</taxon>
        <taxon>Bacteroidota</taxon>
        <taxon>Flavobacteriia</taxon>
        <taxon>Flavobacteriales</taxon>
        <taxon>Weeksellaceae</taxon>
        <taxon>Chryseobacterium group</taxon>
        <taxon>Soonwooa</taxon>
    </lineage>
</organism>
<evidence type="ECO:0000313" key="5">
    <source>
        <dbReference type="EMBL" id="SKC02742.1"/>
    </source>
</evidence>